<evidence type="ECO:0000256" key="1">
    <source>
        <dbReference type="SAM" id="SignalP"/>
    </source>
</evidence>
<dbReference type="RefSeq" id="WP_345497220.1">
    <property type="nucleotide sequence ID" value="NZ_BAABJM010000004.1"/>
</dbReference>
<dbReference type="Gene3D" id="1.10.260.130">
    <property type="match status" value="1"/>
</dbReference>
<dbReference type="SUPFAM" id="SSF53474">
    <property type="entry name" value="alpha/beta-Hydrolases"/>
    <property type="match status" value="1"/>
</dbReference>
<evidence type="ECO:0000313" key="3">
    <source>
        <dbReference type="Proteomes" id="UP001500603"/>
    </source>
</evidence>
<organism evidence="2 3">
    <name type="scientific">Nocardia callitridis</name>
    <dbReference type="NCBI Taxonomy" id="648753"/>
    <lineage>
        <taxon>Bacteria</taxon>
        <taxon>Bacillati</taxon>
        <taxon>Actinomycetota</taxon>
        <taxon>Actinomycetes</taxon>
        <taxon>Mycobacteriales</taxon>
        <taxon>Nocardiaceae</taxon>
        <taxon>Nocardia</taxon>
    </lineage>
</organism>
<sequence>MPGFSRALCAAVAAVVAASGIAFAVPDATAKSGTQPGSLVSAAPLADGLRLPGADDAERVTYWSVGSDGAPALASGAYFLPEGAPPPGGWPVIAWAHGTSGLADHCAPSLVGPALPERDNPYLTAWLAHGYAVVASDYVGLGTPGPHPYLDVEVEAHSIVDMVRASRAAAPAISNRWAVVGQSQGGGAAIATARYATEFGRPDLDYRGAVGTGVPAYLENVLLPLGPGVPPAALPAGLTSYVFYILAGLRGAHPELDIDSYLTPLGRTLVDDAENQCTDQAHRTAEGVVLGDVFSRPLGAIPHAHDVLADYMGLAENGYDRPLFIGQGLTDIDVPAPGALGLAAAMTANGQPVTLRVYNADHSATFTASQQDAIPFVDGLFQGV</sequence>
<keyword evidence="1" id="KW-0732">Signal</keyword>
<dbReference type="Pfam" id="PF03583">
    <property type="entry name" value="LIP"/>
    <property type="match status" value="1"/>
</dbReference>
<evidence type="ECO:0000313" key="2">
    <source>
        <dbReference type="EMBL" id="GAA5060244.1"/>
    </source>
</evidence>
<comment type="caution">
    <text evidence="2">The sequence shown here is derived from an EMBL/GenBank/DDBJ whole genome shotgun (WGS) entry which is preliminary data.</text>
</comment>
<proteinExistence type="predicted"/>
<dbReference type="PIRSF" id="PIRSF029171">
    <property type="entry name" value="Esterase_LipA"/>
    <property type="match status" value="1"/>
</dbReference>
<feature type="chain" id="PRO_5047321782" evidence="1">
    <location>
        <begin position="25"/>
        <end position="384"/>
    </location>
</feature>
<dbReference type="Proteomes" id="UP001500603">
    <property type="component" value="Unassembled WGS sequence"/>
</dbReference>
<dbReference type="InterPro" id="IPR005152">
    <property type="entry name" value="Lipase_secreted"/>
</dbReference>
<keyword evidence="3" id="KW-1185">Reference proteome</keyword>
<dbReference type="InterPro" id="IPR029058">
    <property type="entry name" value="AB_hydrolase_fold"/>
</dbReference>
<name>A0ABP9KK26_9NOCA</name>
<reference evidence="3" key="1">
    <citation type="journal article" date="2019" name="Int. J. Syst. Evol. Microbiol.">
        <title>The Global Catalogue of Microorganisms (GCM) 10K type strain sequencing project: providing services to taxonomists for standard genome sequencing and annotation.</title>
        <authorList>
            <consortium name="The Broad Institute Genomics Platform"/>
            <consortium name="The Broad Institute Genome Sequencing Center for Infectious Disease"/>
            <person name="Wu L."/>
            <person name="Ma J."/>
        </authorList>
    </citation>
    <scope>NUCLEOTIDE SEQUENCE [LARGE SCALE GENOMIC DNA]</scope>
    <source>
        <strain evidence="3">JCM 18298</strain>
    </source>
</reference>
<dbReference type="PANTHER" id="PTHR34853">
    <property type="match status" value="1"/>
</dbReference>
<accession>A0ABP9KK26</accession>
<dbReference type="EMBL" id="BAABJM010000004">
    <property type="protein sequence ID" value="GAA5060244.1"/>
    <property type="molecule type" value="Genomic_DNA"/>
</dbReference>
<dbReference type="Gene3D" id="3.40.50.1820">
    <property type="entry name" value="alpha/beta hydrolase"/>
    <property type="match status" value="1"/>
</dbReference>
<protein>
    <submittedName>
        <fullName evidence="2">Prolyl oligopeptidase family serine peptidase</fullName>
    </submittedName>
</protein>
<dbReference type="PANTHER" id="PTHR34853:SF1">
    <property type="entry name" value="LIPASE 5"/>
    <property type="match status" value="1"/>
</dbReference>
<gene>
    <name evidence="2" type="ORF">GCM10023318_41450</name>
</gene>
<feature type="signal peptide" evidence="1">
    <location>
        <begin position="1"/>
        <end position="24"/>
    </location>
</feature>